<dbReference type="RefSeq" id="WP_382369146.1">
    <property type="nucleotide sequence ID" value="NZ_JBHRZI010000007.1"/>
</dbReference>
<organism evidence="14 15">
    <name type="scientific">Lentzea rhizosphaerae</name>
    <dbReference type="NCBI Taxonomy" id="2041025"/>
    <lineage>
        <taxon>Bacteria</taxon>
        <taxon>Bacillati</taxon>
        <taxon>Actinomycetota</taxon>
        <taxon>Actinomycetes</taxon>
        <taxon>Pseudonocardiales</taxon>
        <taxon>Pseudonocardiaceae</taxon>
        <taxon>Lentzea</taxon>
    </lineage>
</organism>
<keyword evidence="7" id="KW-0378">Hydrolase</keyword>
<keyword evidence="9 12" id="KW-1133">Transmembrane helix</keyword>
<evidence type="ECO:0000256" key="9">
    <source>
        <dbReference type="ARBA" id="ARBA00022989"/>
    </source>
</evidence>
<keyword evidence="10" id="KW-0482">Metalloprotease</keyword>
<sequence length="214" mass="22320">MNTGLPSISLGRVRGIGVGAHWSTLLAVIVIAQIVATSVLPQTVPGHSGLAYWTTGVLAALTLMLSLLAHELAHALVAQRLGVGVDRIDLWLLGGMSRLSSSPRSAKTAFLIAVAGPATSLVVAVLAGAAGTALVAWDAPALISSPLLWLAITNGVLTVFNLVPAAPRLRCERRLVVVRRANELFDETDDLDTVAGLARDWFTGHLESSARPSA</sequence>
<comment type="caution">
    <text evidence="14">The sequence shown here is derived from an EMBL/GenBank/DDBJ whole genome shotgun (WGS) entry which is preliminary data.</text>
</comment>
<feature type="transmembrane region" description="Helical" evidence="12">
    <location>
        <begin position="20"/>
        <end position="44"/>
    </location>
</feature>
<dbReference type="Pfam" id="PF02163">
    <property type="entry name" value="Peptidase_M50"/>
    <property type="match status" value="1"/>
</dbReference>
<feature type="transmembrane region" description="Helical" evidence="12">
    <location>
        <begin position="147"/>
        <end position="166"/>
    </location>
</feature>
<evidence type="ECO:0000259" key="13">
    <source>
        <dbReference type="Pfam" id="PF02163"/>
    </source>
</evidence>
<feature type="transmembrane region" description="Helical" evidence="12">
    <location>
        <begin position="50"/>
        <end position="70"/>
    </location>
</feature>
<evidence type="ECO:0000256" key="8">
    <source>
        <dbReference type="ARBA" id="ARBA00022833"/>
    </source>
</evidence>
<keyword evidence="11 12" id="KW-0472">Membrane</keyword>
<evidence type="ECO:0000256" key="2">
    <source>
        <dbReference type="ARBA" id="ARBA00004141"/>
    </source>
</evidence>
<evidence type="ECO:0000313" key="15">
    <source>
        <dbReference type="Proteomes" id="UP001595690"/>
    </source>
</evidence>
<keyword evidence="15" id="KW-1185">Reference proteome</keyword>
<reference evidence="15" key="1">
    <citation type="journal article" date="2019" name="Int. J. Syst. Evol. Microbiol.">
        <title>The Global Catalogue of Microorganisms (GCM) 10K type strain sequencing project: providing services to taxonomists for standard genome sequencing and annotation.</title>
        <authorList>
            <consortium name="The Broad Institute Genomics Platform"/>
            <consortium name="The Broad Institute Genome Sequencing Center for Infectious Disease"/>
            <person name="Wu L."/>
            <person name="Ma J."/>
        </authorList>
    </citation>
    <scope>NUCLEOTIDE SEQUENCE [LARGE SCALE GENOMIC DNA]</scope>
    <source>
        <strain evidence="15">CGMCC 4.7405</strain>
    </source>
</reference>
<evidence type="ECO:0000256" key="7">
    <source>
        <dbReference type="ARBA" id="ARBA00022801"/>
    </source>
</evidence>
<evidence type="ECO:0000256" key="12">
    <source>
        <dbReference type="SAM" id="Phobius"/>
    </source>
</evidence>
<feature type="transmembrane region" description="Helical" evidence="12">
    <location>
        <begin position="108"/>
        <end position="135"/>
    </location>
</feature>
<evidence type="ECO:0000313" key="14">
    <source>
        <dbReference type="EMBL" id="MFC3890732.1"/>
    </source>
</evidence>
<evidence type="ECO:0000256" key="11">
    <source>
        <dbReference type="ARBA" id="ARBA00023136"/>
    </source>
</evidence>
<feature type="domain" description="Peptidase M50" evidence="13">
    <location>
        <begin position="59"/>
        <end position="131"/>
    </location>
</feature>
<proteinExistence type="inferred from homology"/>
<accession>A0ABV8BKT6</accession>
<dbReference type="Gene3D" id="3.40.50.1820">
    <property type="entry name" value="alpha/beta hydrolase"/>
    <property type="match status" value="1"/>
</dbReference>
<dbReference type="PANTHER" id="PTHR39188:SF3">
    <property type="entry name" value="STAGE IV SPORULATION PROTEIN FB"/>
    <property type="match status" value="1"/>
</dbReference>
<evidence type="ECO:0000256" key="10">
    <source>
        <dbReference type="ARBA" id="ARBA00023049"/>
    </source>
</evidence>
<keyword evidence="8" id="KW-0862">Zinc</keyword>
<evidence type="ECO:0000256" key="3">
    <source>
        <dbReference type="ARBA" id="ARBA00007931"/>
    </source>
</evidence>
<comment type="cofactor">
    <cofactor evidence="1">
        <name>Zn(2+)</name>
        <dbReference type="ChEBI" id="CHEBI:29105"/>
    </cofactor>
</comment>
<comment type="similarity">
    <text evidence="3">Belongs to the peptidase M50B family.</text>
</comment>
<dbReference type="Proteomes" id="UP001595690">
    <property type="component" value="Unassembled WGS sequence"/>
</dbReference>
<dbReference type="InterPro" id="IPR029058">
    <property type="entry name" value="AB_hydrolase_fold"/>
</dbReference>
<evidence type="ECO:0000256" key="4">
    <source>
        <dbReference type="ARBA" id="ARBA00022670"/>
    </source>
</evidence>
<gene>
    <name evidence="14" type="ORF">ACFOWZ_04550</name>
</gene>
<dbReference type="GO" id="GO:0006508">
    <property type="term" value="P:proteolysis"/>
    <property type="evidence" value="ECO:0007669"/>
    <property type="project" value="UniProtKB-KW"/>
</dbReference>
<evidence type="ECO:0000256" key="6">
    <source>
        <dbReference type="ARBA" id="ARBA00022723"/>
    </source>
</evidence>
<name>A0ABV8BKT6_9PSEU</name>
<comment type="subcellular location">
    <subcellularLocation>
        <location evidence="2">Membrane</location>
        <topology evidence="2">Multi-pass membrane protein</topology>
    </subcellularLocation>
</comment>
<keyword evidence="6" id="KW-0479">Metal-binding</keyword>
<dbReference type="EMBL" id="JBHRZI010000007">
    <property type="protein sequence ID" value="MFC3890732.1"/>
    <property type="molecule type" value="Genomic_DNA"/>
</dbReference>
<evidence type="ECO:0000256" key="1">
    <source>
        <dbReference type="ARBA" id="ARBA00001947"/>
    </source>
</evidence>
<dbReference type="PANTHER" id="PTHR39188">
    <property type="entry name" value="MEMBRANE-ASSOCIATED ZINC METALLOPROTEASE M50B"/>
    <property type="match status" value="1"/>
</dbReference>
<evidence type="ECO:0000256" key="5">
    <source>
        <dbReference type="ARBA" id="ARBA00022692"/>
    </source>
</evidence>
<keyword evidence="5 12" id="KW-0812">Transmembrane</keyword>
<dbReference type="InterPro" id="IPR008915">
    <property type="entry name" value="Peptidase_M50"/>
</dbReference>
<keyword evidence="4 14" id="KW-0645">Protease</keyword>
<protein>
    <submittedName>
        <fullName evidence="14">Site-2 protease family protein</fullName>
    </submittedName>
</protein>
<dbReference type="GO" id="GO:0008233">
    <property type="term" value="F:peptidase activity"/>
    <property type="evidence" value="ECO:0007669"/>
    <property type="project" value="UniProtKB-KW"/>
</dbReference>